<evidence type="ECO:0000313" key="3">
    <source>
        <dbReference type="EMBL" id="CAK0798813.1"/>
    </source>
</evidence>
<sequence length="1177" mass="129990">MLPNPAPHLKRARQKTPSSRIPSRHSARRAEPPKPLRGHDATARSGRFPDVVSVHSSSSSRGTTDCHAARRTRPTKSPSLGSSGHIGLNVAEEMSSMSDVISFEEVRQQLSRTSEGLQSVNHRTRELITERLYTRFSGSHAAARSLSMGNAHSLSSSAPSLAIGTGAWAASSGMPSSPNFGHRTTEYLPRWLRLGPLSEEVRRPAGPERPPPGQLAPLVHTSLAEVGEPIGKRDTHLTFFNRQPSVARQSSAEGGSPVVRQRMASALGTVFAQSVARNALRRVLAKEAARKLLPHVTDEPVDGPPRICIFFGAGHAGPAAEAMAVALAAAVAPLGERGLVLLAGEPSLTKAFGLAYGEAAFGVPLWSVLPNDRVSELPGSIDQEIHTGSSESECRDVFAQLGDLYLTFGSGPDVEEVASAVAARGGGLIPLAHDAAGRLGLLHQFPQRLIDRVFFTSLTAWEQLRRSGLSAGDAASLMASALDCFLRASEALRRSDAEAIEFEIDGIRYAAKVVETSALATPALPGATHLLAYFRRPEGDSRVEWVTLDEGSRLLTDTYGHEGIPYQVVAEVAEEALASLPSSLKPHKTERVSVWDVQRYMTDFHNPTKESATREHDFDPACMRVFKLCSVQGEIPTDHLAEACSQLGHWMINREWIQDLVRSKFNNVAFLDKREFFVFVSKYQDLFSACMKERFNAVDRRSVGRLGHAEVAQFLRNMGVTPVKGVVEDLMAEASNDKQRTPLDLDQFTALNRIIWMRVGFTLSEADFLMKDILARYPALASSDLSEAGFEQLALCTRWLGYPATLKHWETLPGVDLDDSPASAVPHGRDFLALMRALREQWVKTVQDAFSSTDLEDGGDPVGYGILDPRELEAFVKRVGFVAMPEAVQEAVRDCHLEGRRGFLLEDVYEVLEALRQKECMTHSEVEDSGATKYSDGGNAGLTGVPLSSALRQAGWALPVTEVQDMLLGFDLDKSDSICEVEFVKLGKKLREDLILKLDEQYEEKELHLPGKITESELRSAAMCHLPFRVDVQQVQLIWHECGSRFAERADRWDWLRLVLAYWRAVRDKRRENFGFDNQDVRNFLARFARHAGGTGVITLADKNLASLLDETFPTMRVNLKAYQKAAGWLAEVGRRRDPVIDFTEFLRMMRQLEDDADEEPLEQWTPGSRRTCPATR</sequence>
<proteinExistence type="predicted"/>
<evidence type="ECO:0008006" key="5">
    <source>
        <dbReference type="Google" id="ProtNLM"/>
    </source>
</evidence>
<feature type="compositionally biased region" description="Low complexity" evidence="2">
    <location>
        <begin position="51"/>
        <end position="60"/>
    </location>
</feature>
<feature type="region of interest" description="Disordered" evidence="2">
    <location>
        <begin position="1158"/>
        <end position="1177"/>
    </location>
</feature>
<dbReference type="Proteomes" id="UP001189429">
    <property type="component" value="Unassembled WGS sequence"/>
</dbReference>
<dbReference type="SUPFAM" id="SSF47473">
    <property type="entry name" value="EF-hand"/>
    <property type="match status" value="3"/>
</dbReference>
<organism evidence="3 4">
    <name type="scientific">Prorocentrum cordatum</name>
    <dbReference type="NCBI Taxonomy" id="2364126"/>
    <lineage>
        <taxon>Eukaryota</taxon>
        <taxon>Sar</taxon>
        <taxon>Alveolata</taxon>
        <taxon>Dinophyceae</taxon>
        <taxon>Prorocentrales</taxon>
        <taxon>Prorocentraceae</taxon>
        <taxon>Prorocentrum</taxon>
    </lineage>
</organism>
<reference evidence="3" key="1">
    <citation type="submission" date="2023-10" db="EMBL/GenBank/DDBJ databases">
        <authorList>
            <person name="Chen Y."/>
            <person name="Shah S."/>
            <person name="Dougan E. K."/>
            <person name="Thang M."/>
            <person name="Chan C."/>
        </authorList>
    </citation>
    <scope>NUCLEOTIDE SEQUENCE [LARGE SCALE GENOMIC DNA]</scope>
</reference>
<keyword evidence="1" id="KW-0106">Calcium</keyword>
<evidence type="ECO:0000313" key="4">
    <source>
        <dbReference type="Proteomes" id="UP001189429"/>
    </source>
</evidence>
<keyword evidence="4" id="KW-1185">Reference proteome</keyword>
<dbReference type="EMBL" id="CAUYUJ010002025">
    <property type="protein sequence ID" value="CAK0798813.1"/>
    <property type="molecule type" value="Genomic_DNA"/>
</dbReference>
<evidence type="ECO:0000256" key="1">
    <source>
        <dbReference type="ARBA" id="ARBA00022837"/>
    </source>
</evidence>
<accession>A0ABN9PZP7</accession>
<feature type="compositionally biased region" description="Basic and acidic residues" evidence="2">
    <location>
        <begin position="28"/>
        <end position="42"/>
    </location>
</feature>
<evidence type="ECO:0000256" key="2">
    <source>
        <dbReference type="SAM" id="MobiDB-lite"/>
    </source>
</evidence>
<comment type="caution">
    <text evidence="3">The sequence shown here is derived from an EMBL/GenBank/DDBJ whole genome shotgun (WGS) entry which is preliminary data.</text>
</comment>
<dbReference type="InterPro" id="IPR018247">
    <property type="entry name" value="EF_Hand_1_Ca_BS"/>
</dbReference>
<dbReference type="Gene3D" id="1.10.238.10">
    <property type="entry name" value="EF-hand"/>
    <property type="match status" value="1"/>
</dbReference>
<dbReference type="InterPro" id="IPR011992">
    <property type="entry name" value="EF-hand-dom_pair"/>
</dbReference>
<dbReference type="PROSITE" id="PS00018">
    <property type="entry name" value="EF_HAND_1"/>
    <property type="match status" value="1"/>
</dbReference>
<protein>
    <recommendedName>
        <fullName evidence="5">Calmodulin</fullName>
    </recommendedName>
</protein>
<gene>
    <name evidence="3" type="ORF">PCOR1329_LOCUS7470</name>
</gene>
<feature type="region of interest" description="Disordered" evidence="2">
    <location>
        <begin position="1"/>
        <end position="86"/>
    </location>
</feature>
<name>A0ABN9PZP7_9DINO</name>